<dbReference type="EMBL" id="CM039433">
    <property type="protein sequence ID" value="KAI4328438.1"/>
    <property type="molecule type" value="Genomic_DNA"/>
</dbReference>
<evidence type="ECO:0000313" key="2">
    <source>
        <dbReference type="Proteomes" id="UP000828941"/>
    </source>
</evidence>
<gene>
    <name evidence="1" type="ORF">L6164_020793</name>
</gene>
<comment type="caution">
    <text evidence="1">The sequence shown here is derived from an EMBL/GenBank/DDBJ whole genome shotgun (WGS) entry which is preliminary data.</text>
</comment>
<organism evidence="1 2">
    <name type="scientific">Bauhinia variegata</name>
    <name type="common">Purple orchid tree</name>
    <name type="synonym">Phanera variegata</name>
    <dbReference type="NCBI Taxonomy" id="167791"/>
    <lineage>
        <taxon>Eukaryota</taxon>
        <taxon>Viridiplantae</taxon>
        <taxon>Streptophyta</taxon>
        <taxon>Embryophyta</taxon>
        <taxon>Tracheophyta</taxon>
        <taxon>Spermatophyta</taxon>
        <taxon>Magnoliopsida</taxon>
        <taxon>eudicotyledons</taxon>
        <taxon>Gunneridae</taxon>
        <taxon>Pentapetalae</taxon>
        <taxon>rosids</taxon>
        <taxon>fabids</taxon>
        <taxon>Fabales</taxon>
        <taxon>Fabaceae</taxon>
        <taxon>Cercidoideae</taxon>
        <taxon>Cercideae</taxon>
        <taxon>Bauhiniinae</taxon>
        <taxon>Bauhinia</taxon>
    </lineage>
</organism>
<dbReference type="Proteomes" id="UP000828941">
    <property type="component" value="Chromosome 8"/>
</dbReference>
<reference evidence="1 2" key="1">
    <citation type="journal article" date="2022" name="DNA Res.">
        <title>Chromosomal-level genome assembly of the orchid tree Bauhinia variegata (Leguminosae; Cercidoideae) supports the allotetraploid origin hypothesis of Bauhinia.</title>
        <authorList>
            <person name="Zhong Y."/>
            <person name="Chen Y."/>
            <person name="Zheng D."/>
            <person name="Pang J."/>
            <person name="Liu Y."/>
            <person name="Luo S."/>
            <person name="Meng S."/>
            <person name="Qian L."/>
            <person name="Wei D."/>
            <person name="Dai S."/>
            <person name="Zhou R."/>
        </authorList>
    </citation>
    <scope>NUCLEOTIDE SEQUENCE [LARGE SCALE GENOMIC DNA]</scope>
    <source>
        <strain evidence="1">BV-YZ2020</strain>
    </source>
</reference>
<evidence type="ECO:0000313" key="1">
    <source>
        <dbReference type="EMBL" id="KAI4328438.1"/>
    </source>
</evidence>
<proteinExistence type="predicted"/>
<name>A0ACB9MW50_BAUVA</name>
<accession>A0ACB9MW50</accession>
<keyword evidence="2" id="KW-1185">Reference proteome</keyword>
<protein>
    <submittedName>
        <fullName evidence="1">Uncharacterized protein</fullName>
    </submittedName>
</protein>
<sequence>MGTKNLLMLKTHFDSINTRFINEFLYGSMLWVIGSLRIFICKYVLYSFGLILRYILRFQVGDRKNELVVQHPETDQTETFPDSEVDAFREAETNLQFQSREDDEANSNKREGETESSVFMDSNSDVHEDGEFREGETEGSALMESDSDVDDVSKEVEEAEGSVFMRTDSNCHHQIKDRGFETEDCGIKEADSNVNEDTKKKEESSVSMESHCNVLEYSTNREENEEEEPESSISMENHCAATTSKCLYVSNKDFCGFIEEPTTMSFTFQEFYVGPNVFTTSNNAFDIAEMIADKQFPESNLEEDPLDGQAEKESLPSLPDNAFSKSVLVADKQFSESNSEEFSADQEEEKESVSNEIVLGNESFRRNYSSASDEDEENMLYNDPSSAYDSESESSSSSSSGLIWGNSKKIEDSIMSKFLAFDKAFEGFEPESPVKIRNEKVEDDEYIELEPSMKDWNSWGQEEEDNLKKIEESRWEENLSEPDSDEESEDDLEWEHDDLVEQLKTELRNARQGGLPTILEEEEEEEETQSPKVIEDLKPLKLEDKLEYKDQINEIQKVYKNYAEKMRKLDILNYQTMHSIGLLQVKDPLKLISTPKWSVPISQNLWPRKASKIACDPLMKSVHELHRQLELVYVGQVCLSWEILCWQHRKTQELKQYDPQETRQYNLVAGEFQLFQVLMNRFLENETFQGPRVQNYVKNRCVIRNLLQIPAIKDDYTKDRNLTKGNEEDHAIGCVRLADIIKESMGVFREFVRADKDDGNAMLKTSHQSGIDPKDPESLNLLMDIRTNLQKKEKRLKDLVRSGNCLVKKFQKQREDQLNHEQLLAQVELKLIWRVINMSKLRKDQLIWCREKLSRIKFVNRKTHVEPAFALFPC</sequence>